<keyword evidence="1" id="KW-0812">Transmembrane</keyword>
<evidence type="ECO:0000313" key="3">
    <source>
        <dbReference type="Proteomes" id="UP000254537"/>
    </source>
</evidence>
<dbReference type="Proteomes" id="UP000254537">
    <property type="component" value="Chromosome"/>
</dbReference>
<protein>
    <submittedName>
        <fullName evidence="2">Uncharacterized protein</fullName>
    </submittedName>
</protein>
<proteinExistence type="predicted"/>
<evidence type="ECO:0000256" key="1">
    <source>
        <dbReference type="SAM" id="Phobius"/>
    </source>
</evidence>
<dbReference type="AlphaFoldDB" id="A0A345Y3U8"/>
<keyword evidence="1" id="KW-0472">Membrane</keyword>
<name>A0A345Y3U8_9NEIS</name>
<dbReference type="OrthoDB" id="2111593at2"/>
<dbReference type="RefSeq" id="WP_115432535.1">
    <property type="nucleotide sequence ID" value="NZ_CP031337.1"/>
</dbReference>
<sequence>MFFALLVATLVVALATAYVTARFFDSAVQKILARIVGDDLADAWRKYLRFAILVVGVSGGVRLWELEKYVTASRESATLELNGMRWTLEIYRTLIETLQSIAWMMLLFFLAAMIAYVIVRAIEIKHHDKHLGE</sequence>
<gene>
    <name evidence="2" type="ORF">DWG20_03695</name>
</gene>
<dbReference type="KEGG" id="ccah:DWG20_03695"/>
<reference evidence="2 3" key="1">
    <citation type="submission" date="2018-07" db="EMBL/GenBank/DDBJ databases">
        <title>Crenobacter cavernae sp. nov., isolated from a karst cave.</title>
        <authorList>
            <person name="Zhu H."/>
        </authorList>
    </citation>
    <scope>NUCLEOTIDE SEQUENCE [LARGE SCALE GENOMIC DNA]</scope>
    <source>
        <strain evidence="2 3">K1W11S-77</strain>
    </source>
</reference>
<evidence type="ECO:0000313" key="2">
    <source>
        <dbReference type="EMBL" id="AXK38600.1"/>
    </source>
</evidence>
<dbReference type="EMBL" id="CP031337">
    <property type="protein sequence ID" value="AXK38600.1"/>
    <property type="molecule type" value="Genomic_DNA"/>
</dbReference>
<organism evidence="2 3">
    <name type="scientific">Crenobacter cavernae</name>
    <dbReference type="NCBI Taxonomy" id="2290923"/>
    <lineage>
        <taxon>Bacteria</taxon>
        <taxon>Pseudomonadati</taxon>
        <taxon>Pseudomonadota</taxon>
        <taxon>Betaproteobacteria</taxon>
        <taxon>Neisseriales</taxon>
        <taxon>Neisseriaceae</taxon>
        <taxon>Crenobacter</taxon>
    </lineage>
</organism>
<accession>A0A345Y3U8</accession>
<keyword evidence="1" id="KW-1133">Transmembrane helix</keyword>
<feature type="transmembrane region" description="Helical" evidence="1">
    <location>
        <begin position="101"/>
        <end position="119"/>
    </location>
</feature>